<evidence type="ECO:0000313" key="2">
    <source>
        <dbReference type="Proteomes" id="UP000554482"/>
    </source>
</evidence>
<dbReference type="PANTHER" id="PTHR36376:SF1">
    <property type="entry name" value="OS09G0514700 PROTEIN"/>
    <property type="match status" value="1"/>
</dbReference>
<sequence length="565" mass="62502">MDNKEDEDYYHSLSRRELQDLCKKNGLPANRTKFELAKLLASCSQKKDVSLEPLEGRSSCLIDGWPCTSPVLISKPESELNPMRETNKGIQAADVDSMKPFTCSKAIGYDEISVSTMGVVRNDPTNNGKAEVYGCFNVESKETAGCSPLGSQCDYVGPKVKSKETSRFIEVRDCDQNLMGSTRSNGSGKIYSDIPTDSNFVSSNGVDMKLVPSFEFYVRSEEGINLFVDLNSGPSDWIHNLNNGVCIHPIVPNNKSWALHDDLRNFRGGEEEAKASVLKSKVVDIQNKRDSMFTSSSLSSIVRECRHVKADQHSEADRSSRSIAVMCKNTPVDVVGGIEDHNHMKKTICRSNFDSHCQLDMCTILSPQKSKKITLGTEVPLAPQVIAIDSHGRDPKSDGLKSLDSIRGNAMGALCGCSTSAADLFAMQLSEGASHSENISNLPYQNGGEPDLDIAVAVNDLPNEIERSTNCELDLNKCLCPISECLEERLQGRTNITNETVIPDCSQFDMLPRNCKRSHCSDSDGLQNKRQYRHDDDCKFPSILRNSKDLARDVYPRRSMRLVSK</sequence>
<dbReference type="OrthoDB" id="603754at2759"/>
<comment type="caution">
    <text evidence="1">The sequence shown here is derived from an EMBL/GenBank/DDBJ whole genome shotgun (WGS) entry which is preliminary data.</text>
</comment>
<organism evidence="1 2">
    <name type="scientific">Thalictrum thalictroides</name>
    <name type="common">Rue-anemone</name>
    <name type="synonym">Anemone thalictroides</name>
    <dbReference type="NCBI Taxonomy" id="46969"/>
    <lineage>
        <taxon>Eukaryota</taxon>
        <taxon>Viridiplantae</taxon>
        <taxon>Streptophyta</taxon>
        <taxon>Embryophyta</taxon>
        <taxon>Tracheophyta</taxon>
        <taxon>Spermatophyta</taxon>
        <taxon>Magnoliopsida</taxon>
        <taxon>Ranunculales</taxon>
        <taxon>Ranunculaceae</taxon>
        <taxon>Thalictroideae</taxon>
        <taxon>Thalictrum</taxon>
    </lineage>
</organism>
<dbReference type="Proteomes" id="UP000554482">
    <property type="component" value="Unassembled WGS sequence"/>
</dbReference>
<proteinExistence type="predicted"/>
<keyword evidence="2" id="KW-1185">Reference proteome</keyword>
<reference evidence="1 2" key="1">
    <citation type="submission" date="2020-06" db="EMBL/GenBank/DDBJ databases">
        <title>Transcriptomic and genomic resources for Thalictrum thalictroides and T. hernandezii: Facilitating candidate gene discovery in an emerging model plant lineage.</title>
        <authorList>
            <person name="Arias T."/>
            <person name="Riano-Pachon D.M."/>
            <person name="Di Stilio V.S."/>
        </authorList>
    </citation>
    <scope>NUCLEOTIDE SEQUENCE [LARGE SCALE GENOMIC DNA]</scope>
    <source>
        <strain evidence="2">cv. WT478/WT964</strain>
        <tissue evidence="1">Leaves</tissue>
    </source>
</reference>
<dbReference type="AlphaFoldDB" id="A0A7J6WCL0"/>
<dbReference type="EMBL" id="JABWDY010019401">
    <property type="protein sequence ID" value="KAF5193952.1"/>
    <property type="molecule type" value="Genomic_DNA"/>
</dbReference>
<accession>A0A7J6WCL0</accession>
<evidence type="ECO:0000313" key="1">
    <source>
        <dbReference type="EMBL" id="KAF5193952.1"/>
    </source>
</evidence>
<protein>
    <submittedName>
        <fullName evidence="1">Degv domain-containing protein</fullName>
    </submittedName>
</protein>
<gene>
    <name evidence="1" type="ORF">FRX31_016458</name>
</gene>
<dbReference type="PANTHER" id="PTHR36376">
    <property type="entry name" value="OS09G0514700 PROTEIN"/>
    <property type="match status" value="1"/>
</dbReference>
<name>A0A7J6WCL0_THATH</name>